<dbReference type="Proteomes" id="UP000663848">
    <property type="component" value="Unassembled WGS sequence"/>
</dbReference>
<gene>
    <name evidence="1" type="ORF">QYT958_LOCUS26942</name>
</gene>
<comment type="caution">
    <text evidence="1">The sequence shown here is derived from an EMBL/GenBank/DDBJ whole genome shotgun (WGS) entry which is preliminary data.</text>
</comment>
<evidence type="ECO:0000313" key="2">
    <source>
        <dbReference type="Proteomes" id="UP000663848"/>
    </source>
</evidence>
<dbReference type="EMBL" id="CAJOBR010006622">
    <property type="protein sequence ID" value="CAF4847878.1"/>
    <property type="molecule type" value="Genomic_DNA"/>
</dbReference>
<reference evidence="1" key="1">
    <citation type="submission" date="2021-02" db="EMBL/GenBank/DDBJ databases">
        <authorList>
            <person name="Nowell W R."/>
        </authorList>
    </citation>
    <scope>NUCLEOTIDE SEQUENCE</scope>
</reference>
<proteinExistence type="predicted"/>
<evidence type="ECO:0000313" key="1">
    <source>
        <dbReference type="EMBL" id="CAF4847878.1"/>
    </source>
</evidence>
<protein>
    <recommendedName>
        <fullName evidence="3">B box-type domain-containing protein</fullName>
    </recommendedName>
</protein>
<feature type="non-terminal residue" evidence="1">
    <location>
        <position position="179"/>
    </location>
</feature>
<sequence>MATFYTCMRCSNEGVRICTGCNGHFCQRDFLIHRQILAKEFENIKLQGNKLIEQITKLNQPNKVQQSLVSEIQKWHDTTVDRTRRAAIKVRDEVNTMIQQNIVNIKKGLTELDQELIESFGSDRIMEENIEQLREKIRRLRSDFEKSCDPASIVVNVEPSTRIDWNHVIHVEDKSSGRK</sequence>
<dbReference type="AlphaFoldDB" id="A0A821RVV3"/>
<evidence type="ECO:0008006" key="3">
    <source>
        <dbReference type="Google" id="ProtNLM"/>
    </source>
</evidence>
<name>A0A821RVV3_9BILA</name>
<organism evidence="1 2">
    <name type="scientific">Rotaria socialis</name>
    <dbReference type="NCBI Taxonomy" id="392032"/>
    <lineage>
        <taxon>Eukaryota</taxon>
        <taxon>Metazoa</taxon>
        <taxon>Spiralia</taxon>
        <taxon>Gnathifera</taxon>
        <taxon>Rotifera</taxon>
        <taxon>Eurotatoria</taxon>
        <taxon>Bdelloidea</taxon>
        <taxon>Philodinida</taxon>
        <taxon>Philodinidae</taxon>
        <taxon>Rotaria</taxon>
    </lineage>
</organism>
<accession>A0A821RVV3</accession>